<keyword evidence="8" id="KW-1185">Reference proteome</keyword>
<dbReference type="AlphaFoldDB" id="A0A9P3GJ04"/>
<name>A0A9P3GJ04_9APHY</name>
<dbReference type="SUPFAM" id="SSF51735">
    <property type="entry name" value="NAD(P)-binding Rossmann-fold domains"/>
    <property type="match status" value="1"/>
</dbReference>
<comment type="caution">
    <text evidence="7">The sequence shown here is derived from an EMBL/GenBank/DDBJ whole genome shotgun (WGS) entry which is preliminary data.</text>
</comment>
<dbReference type="InterPro" id="IPR013120">
    <property type="entry name" value="FAR_NAD-bd"/>
</dbReference>
<dbReference type="InterPro" id="IPR042099">
    <property type="entry name" value="ANL_N_sf"/>
</dbReference>
<dbReference type="InterPro" id="IPR051414">
    <property type="entry name" value="Adenylate-forming_Reductase"/>
</dbReference>
<gene>
    <name evidence="7" type="ORF">PsYK624_122250</name>
</gene>
<dbReference type="InterPro" id="IPR020845">
    <property type="entry name" value="AMP-binding_CS"/>
</dbReference>
<dbReference type="PANTHER" id="PTHR43439">
    <property type="entry name" value="PHENYLACETATE-COENZYME A LIGASE"/>
    <property type="match status" value="1"/>
</dbReference>
<evidence type="ECO:0000256" key="2">
    <source>
        <dbReference type="ARBA" id="ARBA00022553"/>
    </source>
</evidence>
<dbReference type="Pfam" id="PF00501">
    <property type="entry name" value="AMP-binding"/>
    <property type="match status" value="1"/>
</dbReference>
<dbReference type="Gene3D" id="3.40.50.12780">
    <property type="entry name" value="N-terminal domain of ligase-like"/>
    <property type="match status" value="1"/>
</dbReference>
<protein>
    <submittedName>
        <fullName evidence="7">Acetyl-CoA synthetase-like protein</fullName>
    </submittedName>
</protein>
<feature type="domain" description="AMP-dependent synthetase/ligase" evidence="4">
    <location>
        <begin position="34"/>
        <end position="359"/>
    </location>
</feature>
<dbReference type="EMBL" id="BPQB01000055">
    <property type="protein sequence ID" value="GJE96032.1"/>
    <property type="molecule type" value="Genomic_DNA"/>
</dbReference>
<dbReference type="InterPro" id="IPR000873">
    <property type="entry name" value="AMP-dep_synth/lig_dom"/>
</dbReference>
<reference evidence="7 8" key="1">
    <citation type="submission" date="2021-08" db="EMBL/GenBank/DDBJ databases">
        <title>Draft Genome Sequence of Phanerochaete sordida strain YK-624.</title>
        <authorList>
            <person name="Mori T."/>
            <person name="Dohra H."/>
            <person name="Suzuki T."/>
            <person name="Kawagishi H."/>
            <person name="Hirai H."/>
        </authorList>
    </citation>
    <scope>NUCLEOTIDE SEQUENCE [LARGE SCALE GENOMIC DNA]</scope>
    <source>
        <strain evidence="7 8">YK-624</strain>
    </source>
</reference>
<evidence type="ECO:0000313" key="8">
    <source>
        <dbReference type="Proteomes" id="UP000703269"/>
    </source>
</evidence>
<dbReference type="Proteomes" id="UP000703269">
    <property type="component" value="Unassembled WGS sequence"/>
</dbReference>
<evidence type="ECO:0000259" key="4">
    <source>
        <dbReference type="Pfam" id="PF00501"/>
    </source>
</evidence>
<evidence type="ECO:0000259" key="5">
    <source>
        <dbReference type="Pfam" id="PF00550"/>
    </source>
</evidence>
<organism evidence="7 8">
    <name type="scientific">Phanerochaete sordida</name>
    <dbReference type="NCBI Taxonomy" id="48140"/>
    <lineage>
        <taxon>Eukaryota</taxon>
        <taxon>Fungi</taxon>
        <taxon>Dikarya</taxon>
        <taxon>Basidiomycota</taxon>
        <taxon>Agaricomycotina</taxon>
        <taxon>Agaricomycetes</taxon>
        <taxon>Polyporales</taxon>
        <taxon>Phanerochaetaceae</taxon>
        <taxon>Phanerochaete</taxon>
    </lineage>
</organism>
<keyword evidence="3" id="KW-0472">Membrane</keyword>
<proteinExistence type="predicted"/>
<keyword evidence="3" id="KW-0812">Transmembrane</keyword>
<dbReference type="PANTHER" id="PTHR43439:SF2">
    <property type="entry name" value="ENZYME, PUTATIVE (JCVI)-RELATED"/>
    <property type="match status" value="1"/>
</dbReference>
<dbReference type="SUPFAM" id="SSF47336">
    <property type="entry name" value="ACP-like"/>
    <property type="match status" value="1"/>
</dbReference>
<sequence length="1095" mass="119326">MDTSVPSAKVEISHVEPPPIDGSLSSLLEFADYQATHHGELPWLIYPAQPSSNNLAAVSFAEMVSASHRIAHAIRPRREGTDGRVMAVILHTDAIVYVAVLLGVLRAGFVPYPISPRNSPQGVEHMLKTTACLDILAHASTAVLVRQACEELALNSKHVRVHDLPPMSEMLPTLFGKADQPSTFSPYPASERPADPESPWLIVHSSGSTGLPKSVPHNHGHALDWLRYNIFGSCLAKARFGAMGLPTFHGMGILFQLCYPLCSSQAVVVNAPQYPDPPIFPNPQSMYELCRMAECTAVIALPSFIEDWSHSEEKIEYLRGLQVLLFGGGPLSAEVGDKMSAAGVPLLCAYGGSEFGNPTLKWDEVPREELVRNPDWAWMRFSERIKIEWVPQGDGSYELVVEDSDGYHIDVYNVSGRKAFATSDLWVPHESKPGLWKIVGRKDDVITLSTGEKIVPLPQEGCIMASPLVAGCVMFGRERAQAGVLIEPRRMTVDLQEEVALELFRDSIWPVVEQANTLAPAFAKIYKDMIIVTKPGLPLARSAKGTVVRKLAISAYEDEIERLYSQLSEKTNVRDESGPESWAENDLQPWLIKLAGEVVNTPNIAPDTSLFQQGFDSLSATVLLNHIVGALRSSATPAAQLAADRLPLALLFQYPMVSQLAMAVASFIEIEESSIEPSALSTGIRVEDIDEMVAKYTLNLPTAFAPTLAVQPEGGRVVLLTGATGNVGSHILGYLLSDGGISRVYVLHRPSDDPVQRLKAAFALRRLPTDILDSPKLIHLVGDVAAERLGLHAALYYEIINTVTHIVHNAWSVNFNQSLAAFEPLISGVSKLASVCATSSRPIRLLFTSSIGIANGWDMKQGLVPEHSLSDPTSATSTGYTASKYVTEKVLEAASHNGVSATCVRMGQACGSRLTGAWGTSEWLPIMVKSSRVLGCLPVIPGPVAWVPLDIIGQAYLDLVLADEPLPLLVNLVHTRPSNWDTIVRGLKEGLQEDIPVVSLDEWVGKLEQLSSSATEKDLTNVPALKLLDFFRALAGRTRARSGELALRFETSKLVRCSPTMLGLQSISEEHARMWVAYWRDIGYLEGPESPDTLL</sequence>
<dbReference type="Gene3D" id="3.40.50.720">
    <property type="entry name" value="NAD(P)-binding Rossmann-like Domain"/>
    <property type="match status" value="1"/>
</dbReference>
<keyword evidence="1" id="KW-0596">Phosphopantetheine</keyword>
<dbReference type="PROSITE" id="PS00455">
    <property type="entry name" value="AMP_BINDING"/>
    <property type="match status" value="1"/>
</dbReference>
<dbReference type="Pfam" id="PF23562">
    <property type="entry name" value="AMP-binding_C_3"/>
    <property type="match status" value="1"/>
</dbReference>
<dbReference type="SUPFAM" id="SSF56801">
    <property type="entry name" value="Acetyl-CoA synthetase-like"/>
    <property type="match status" value="1"/>
</dbReference>
<dbReference type="OrthoDB" id="429813at2759"/>
<feature type="domain" description="Thioester reductase (TE)" evidence="6">
    <location>
        <begin position="720"/>
        <end position="952"/>
    </location>
</feature>
<keyword evidence="2" id="KW-0597">Phosphoprotein</keyword>
<accession>A0A9P3GJ04</accession>
<feature type="domain" description="Carrier" evidence="5">
    <location>
        <begin position="590"/>
        <end position="633"/>
    </location>
</feature>
<dbReference type="InterPro" id="IPR036736">
    <property type="entry name" value="ACP-like_sf"/>
</dbReference>
<evidence type="ECO:0000256" key="3">
    <source>
        <dbReference type="SAM" id="Phobius"/>
    </source>
</evidence>
<evidence type="ECO:0000313" key="7">
    <source>
        <dbReference type="EMBL" id="GJE96032.1"/>
    </source>
</evidence>
<keyword evidence="3" id="KW-1133">Transmembrane helix</keyword>
<dbReference type="Gene3D" id="1.10.1200.10">
    <property type="entry name" value="ACP-like"/>
    <property type="match status" value="1"/>
</dbReference>
<dbReference type="InterPro" id="IPR009081">
    <property type="entry name" value="PP-bd_ACP"/>
</dbReference>
<evidence type="ECO:0000259" key="6">
    <source>
        <dbReference type="Pfam" id="PF07993"/>
    </source>
</evidence>
<dbReference type="InterPro" id="IPR036291">
    <property type="entry name" value="NAD(P)-bd_dom_sf"/>
</dbReference>
<dbReference type="Pfam" id="PF00550">
    <property type="entry name" value="PP-binding"/>
    <property type="match status" value="1"/>
</dbReference>
<feature type="transmembrane region" description="Helical" evidence="3">
    <location>
        <begin position="85"/>
        <end position="109"/>
    </location>
</feature>
<dbReference type="Pfam" id="PF07993">
    <property type="entry name" value="NAD_binding_4"/>
    <property type="match status" value="1"/>
</dbReference>
<evidence type="ECO:0000256" key="1">
    <source>
        <dbReference type="ARBA" id="ARBA00022450"/>
    </source>
</evidence>